<feature type="compositionally biased region" description="Basic and acidic residues" evidence="1">
    <location>
        <begin position="85"/>
        <end position="94"/>
    </location>
</feature>
<evidence type="ECO:0000313" key="3">
    <source>
        <dbReference type="EMBL" id="GAA2489308.1"/>
    </source>
</evidence>
<evidence type="ECO:0008006" key="5">
    <source>
        <dbReference type="Google" id="ProtNLM"/>
    </source>
</evidence>
<comment type="caution">
    <text evidence="3">The sequence shown here is derived from an EMBL/GenBank/DDBJ whole genome shotgun (WGS) entry which is preliminary data.</text>
</comment>
<dbReference type="Proteomes" id="UP001501358">
    <property type="component" value="Unassembled WGS sequence"/>
</dbReference>
<feature type="transmembrane region" description="Helical" evidence="2">
    <location>
        <begin position="61"/>
        <end position="82"/>
    </location>
</feature>
<sequence length="297" mass="31589">MNDDSPQPGDVNALEKAAVHDDAAASAAPDAPAPADPRSPEPPGAPAPDLAPGSRRGRRTVLGVVAALVAVAVAVGVGRVVLEQRESGTPEAEKPWTAPAPEASAEYGAGRGGSHYGPLGKLLLPLPEGYEEGPDIGVWGNDVELAGKEAREMAGRAYEGLPAKERRAALKAVEALKVKGVGARTFQDRYDHDLLVEMQLVQMRKSGAKSLTAFRTELLEELGVFRNGPRIKGFDEARCFLPPKEKGQELDLMICFAYDGDLMVTMTVEGTSPLKKKEAADLLRRQLQRIATPGEVV</sequence>
<reference evidence="4" key="1">
    <citation type="journal article" date="2019" name="Int. J. Syst. Evol. Microbiol.">
        <title>The Global Catalogue of Microorganisms (GCM) 10K type strain sequencing project: providing services to taxonomists for standard genome sequencing and annotation.</title>
        <authorList>
            <consortium name="The Broad Institute Genomics Platform"/>
            <consortium name="The Broad Institute Genome Sequencing Center for Infectious Disease"/>
            <person name="Wu L."/>
            <person name="Ma J."/>
        </authorList>
    </citation>
    <scope>NUCLEOTIDE SEQUENCE [LARGE SCALE GENOMIC DNA]</scope>
    <source>
        <strain evidence="4">JCM 6307</strain>
    </source>
</reference>
<feature type="region of interest" description="Disordered" evidence="1">
    <location>
        <begin position="85"/>
        <end position="111"/>
    </location>
</feature>
<protein>
    <recommendedName>
        <fullName evidence="5">Secreted protein</fullName>
    </recommendedName>
</protein>
<keyword evidence="2" id="KW-0472">Membrane</keyword>
<organism evidence="3 4">
    <name type="scientific">Streptomyces thermolineatus</name>
    <dbReference type="NCBI Taxonomy" id="44033"/>
    <lineage>
        <taxon>Bacteria</taxon>
        <taxon>Bacillati</taxon>
        <taxon>Actinomycetota</taxon>
        <taxon>Actinomycetes</taxon>
        <taxon>Kitasatosporales</taxon>
        <taxon>Streptomycetaceae</taxon>
        <taxon>Streptomyces</taxon>
    </lineage>
</organism>
<keyword evidence="2" id="KW-0812">Transmembrane</keyword>
<dbReference type="EMBL" id="BAAATA010000013">
    <property type="protein sequence ID" value="GAA2489308.1"/>
    <property type="molecule type" value="Genomic_DNA"/>
</dbReference>
<gene>
    <name evidence="3" type="ORF">GCM10010406_26830</name>
</gene>
<proteinExistence type="predicted"/>
<feature type="compositionally biased region" description="Pro residues" evidence="1">
    <location>
        <begin position="31"/>
        <end position="46"/>
    </location>
</feature>
<evidence type="ECO:0000256" key="2">
    <source>
        <dbReference type="SAM" id="Phobius"/>
    </source>
</evidence>
<accession>A0ABP5Z6C1</accession>
<dbReference type="RefSeq" id="WP_344383430.1">
    <property type="nucleotide sequence ID" value="NZ_BAAATA010000013.1"/>
</dbReference>
<keyword evidence="2" id="KW-1133">Transmembrane helix</keyword>
<feature type="region of interest" description="Disordered" evidence="1">
    <location>
        <begin position="1"/>
        <end position="55"/>
    </location>
</feature>
<keyword evidence="4" id="KW-1185">Reference proteome</keyword>
<name>A0ABP5Z6C1_9ACTN</name>
<evidence type="ECO:0000256" key="1">
    <source>
        <dbReference type="SAM" id="MobiDB-lite"/>
    </source>
</evidence>
<evidence type="ECO:0000313" key="4">
    <source>
        <dbReference type="Proteomes" id="UP001501358"/>
    </source>
</evidence>